<feature type="chain" id="PRO_5002938141" description="DUF7707 domain-containing protein" evidence="2">
    <location>
        <begin position="20"/>
        <end position="192"/>
    </location>
</feature>
<proteinExistence type="predicted"/>
<accession>C4K033</accession>
<dbReference type="OMA" id="CSAQRNT"/>
<dbReference type="PANTHER" id="PTHR38118:SF4">
    <property type="match status" value="1"/>
</dbReference>
<gene>
    <name evidence="4" type="ORF">UREG_07784</name>
</gene>
<feature type="domain" description="DUF7707" evidence="3">
    <location>
        <begin position="29"/>
        <end position="126"/>
    </location>
</feature>
<feature type="signal peptide" evidence="2">
    <location>
        <begin position="1"/>
        <end position="19"/>
    </location>
</feature>
<dbReference type="KEGG" id="ure:UREG_07784"/>
<evidence type="ECO:0000256" key="1">
    <source>
        <dbReference type="SAM" id="MobiDB-lite"/>
    </source>
</evidence>
<dbReference type="Pfam" id="PF24808">
    <property type="entry name" value="DUF7707"/>
    <property type="match status" value="1"/>
</dbReference>
<evidence type="ECO:0000313" key="5">
    <source>
        <dbReference type="Proteomes" id="UP000002058"/>
    </source>
</evidence>
<dbReference type="RefSeq" id="XP_002583011.1">
    <property type="nucleotide sequence ID" value="XM_002582965.1"/>
</dbReference>
<dbReference type="PANTHER" id="PTHR38118">
    <property type="entry name" value="ANCHORED CELL WALL PROTEIN 11-RELATED"/>
    <property type="match status" value="1"/>
</dbReference>
<keyword evidence="5" id="KW-1185">Reference proteome</keyword>
<dbReference type="OrthoDB" id="2121879at2759"/>
<dbReference type="EMBL" id="CH476619">
    <property type="protein sequence ID" value="EEP82919.1"/>
    <property type="molecule type" value="Genomic_DNA"/>
</dbReference>
<reference evidence="5" key="1">
    <citation type="journal article" date="2009" name="Genome Res.">
        <title>Comparative genomic analyses of the human fungal pathogens Coccidioides and their relatives.</title>
        <authorList>
            <person name="Sharpton T.J."/>
            <person name="Stajich J.E."/>
            <person name="Rounsley S.D."/>
            <person name="Gardner M.J."/>
            <person name="Wortman J.R."/>
            <person name="Jordar V.S."/>
            <person name="Maiti R."/>
            <person name="Kodira C.D."/>
            <person name="Neafsey D.E."/>
            <person name="Zeng Q."/>
            <person name="Hung C.-Y."/>
            <person name="McMahan C."/>
            <person name="Muszewska A."/>
            <person name="Grynberg M."/>
            <person name="Mandel M.A."/>
            <person name="Kellner E.M."/>
            <person name="Barker B.M."/>
            <person name="Galgiani J.N."/>
            <person name="Orbach M.J."/>
            <person name="Kirkland T.N."/>
            <person name="Cole G.T."/>
            <person name="Henn M.R."/>
            <person name="Birren B.W."/>
            <person name="Taylor J.W."/>
        </authorList>
    </citation>
    <scope>NUCLEOTIDE SEQUENCE [LARGE SCALE GENOMIC DNA]</scope>
    <source>
        <strain evidence="5">UAMH 1704</strain>
    </source>
</reference>
<keyword evidence="2" id="KW-0732">Signal</keyword>
<name>C4K033_UNCRE</name>
<dbReference type="AlphaFoldDB" id="C4K033"/>
<dbReference type="InterPro" id="IPR056124">
    <property type="entry name" value="DUF7707"/>
</dbReference>
<dbReference type="HOGENOM" id="CLU_084512_1_0_1"/>
<evidence type="ECO:0000259" key="3">
    <source>
        <dbReference type="Pfam" id="PF24808"/>
    </source>
</evidence>
<evidence type="ECO:0000313" key="4">
    <source>
        <dbReference type="EMBL" id="EEP82919.1"/>
    </source>
</evidence>
<feature type="region of interest" description="Disordered" evidence="1">
    <location>
        <begin position="122"/>
        <end position="148"/>
    </location>
</feature>
<dbReference type="GeneID" id="8442311"/>
<organism evidence="4 5">
    <name type="scientific">Uncinocarpus reesii (strain UAMH 1704)</name>
    <dbReference type="NCBI Taxonomy" id="336963"/>
    <lineage>
        <taxon>Eukaryota</taxon>
        <taxon>Fungi</taxon>
        <taxon>Dikarya</taxon>
        <taxon>Ascomycota</taxon>
        <taxon>Pezizomycotina</taxon>
        <taxon>Eurotiomycetes</taxon>
        <taxon>Eurotiomycetidae</taxon>
        <taxon>Onygenales</taxon>
        <taxon>Onygenaceae</taxon>
        <taxon>Uncinocarpus</taxon>
    </lineage>
</organism>
<protein>
    <recommendedName>
        <fullName evidence="3">DUF7707 domain-containing protein</fullName>
    </recommendedName>
</protein>
<dbReference type="eggNOG" id="ENOG502SSWV">
    <property type="taxonomic scope" value="Eukaryota"/>
</dbReference>
<dbReference type="Proteomes" id="UP000002058">
    <property type="component" value="Unassembled WGS sequence"/>
</dbReference>
<sequence>MLSSALVVAASLLTAAVSAQQSYTPPPGFDPSLVNPSEKSAWCQGQLDTCPKICESFAKTNRCDASRLTFECVCGNGTAPDVESYKNTLPYFICQANFGQCINRHPNDLDGQRECKEAQKSCGTLDAGGSSSTTSTTRSSITSAPTRTRVVSSSASSAAATTTSAAAAVHMAQDYSLRILAALFAGAFGFLA</sequence>
<evidence type="ECO:0000256" key="2">
    <source>
        <dbReference type="SAM" id="SignalP"/>
    </source>
</evidence>
<dbReference type="VEuPathDB" id="FungiDB:UREG_07784"/>
<feature type="compositionally biased region" description="Low complexity" evidence="1">
    <location>
        <begin position="130"/>
        <end position="148"/>
    </location>
</feature>
<dbReference type="InParanoid" id="C4K033"/>